<dbReference type="InterPro" id="IPR008201">
    <property type="entry name" value="HepT-like"/>
</dbReference>
<sequence length="113" mass="13236">MKDEDKDKFFIHSIFEEIKKIENFVENETYATFIKDEKLQYAIYKAFENIGEASKNISTGLKEKHTDIPWRELAGLRDKLSHGYFGIDCERIWEAVHRDVPAVKAGIEKLINE</sequence>
<dbReference type="PANTHER" id="PTHR34139:SF1">
    <property type="entry name" value="RNASE MJ1380-RELATED"/>
    <property type="match status" value="1"/>
</dbReference>
<protein>
    <recommendedName>
        <fullName evidence="8">DUF86 domain-containing protein</fullName>
    </recommendedName>
</protein>
<evidence type="ECO:0000313" key="7">
    <source>
        <dbReference type="Proteomes" id="UP000182278"/>
    </source>
</evidence>
<accession>A0A1J4SF88</accession>
<dbReference type="Proteomes" id="UP000182278">
    <property type="component" value="Unassembled WGS sequence"/>
</dbReference>
<organism evidence="6 7">
    <name type="scientific">Candidatus Desantisbacteria bacterium CG1_02_38_46</name>
    <dbReference type="NCBI Taxonomy" id="1817893"/>
    <lineage>
        <taxon>Bacteria</taxon>
        <taxon>Candidatus Desantisiibacteriota</taxon>
    </lineage>
</organism>
<reference evidence="6 7" key="1">
    <citation type="journal article" date="2016" name="Environ. Microbiol.">
        <title>Genomic resolution of a cold subsurface aquifer community provides metabolic insights for novel microbes adapted to high CO concentrations.</title>
        <authorList>
            <person name="Probst A.J."/>
            <person name="Castelle C.J."/>
            <person name="Singh A."/>
            <person name="Brown C.T."/>
            <person name="Anantharaman K."/>
            <person name="Sharon I."/>
            <person name="Hug L.A."/>
            <person name="Burstein D."/>
            <person name="Emerson J.B."/>
            <person name="Thomas B.C."/>
            <person name="Banfield J.F."/>
        </authorList>
    </citation>
    <scope>NUCLEOTIDE SEQUENCE [LARGE SCALE GENOMIC DNA]</scope>
    <source>
        <strain evidence="6">CG1_02_38_46</strain>
    </source>
</reference>
<dbReference type="GO" id="GO:0016787">
    <property type="term" value="F:hydrolase activity"/>
    <property type="evidence" value="ECO:0007669"/>
    <property type="project" value="UniProtKB-KW"/>
</dbReference>
<proteinExistence type="predicted"/>
<keyword evidence="4" id="KW-0547">Nucleotide-binding</keyword>
<evidence type="ECO:0000256" key="3">
    <source>
        <dbReference type="ARBA" id="ARBA00022722"/>
    </source>
</evidence>
<keyword evidence="3" id="KW-0540">Nuclease</keyword>
<comment type="caution">
    <text evidence="6">The sequence shown here is derived from an EMBL/GenBank/DDBJ whole genome shotgun (WGS) entry which is preliminary data.</text>
</comment>
<evidence type="ECO:0000256" key="2">
    <source>
        <dbReference type="ARBA" id="ARBA00022649"/>
    </source>
</evidence>
<dbReference type="InterPro" id="IPR051813">
    <property type="entry name" value="HepT_RNase_toxin"/>
</dbReference>
<dbReference type="GO" id="GO:0000166">
    <property type="term" value="F:nucleotide binding"/>
    <property type="evidence" value="ECO:0007669"/>
    <property type="project" value="UniProtKB-KW"/>
</dbReference>
<keyword evidence="2" id="KW-1277">Toxin-antitoxin system</keyword>
<dbReference type="EMBL" id="MNUO01000030">
    <property type="protein sequence ID" value="OIN97952.1"/>
    <property type="molecule type" value="Genomic_DNA"/>
</dbReference>
<dbReference type="GO" id="GO:0004540">
    <property type="term" value="F:RNA nuclease activity"/>
    <property type="evidence" value="ECO:0007669"/>
    <property type="project" value="InterPro"/>
</dbReference>
<dbReference type="Pfam" id="PF01934">
    <property type="entry name" value="HepT-like"/>
    <property type="match status" value="1"/>
</dbReference>
<dbReference type="GO" id="GO:0110001">
    <property type="term" value="C:toxin-antitoxin complex"/>
    <property type="evidence" value="ECO:0007669"/>
    <property type="project" value="InterPro"/>
</dbReference>
<keyword evidence="1" id="KW-0597">Phosphoprotein</keyword>
<dbReference type="STRING" id="1817893.AUJ66_01920"/>
<evidence type="ECO:0008006" key="8">
    <source>
        <dbReference type="Google" id="ProtNLM"/>
    </source>
</evidence>
<evidence type="ECO:0000256" key="4">
    <source>
        <dbReference type="ARBA" id="ARBA00022741"/>
    </source>
</evidence>
<evidence type="ECO:0000313" key="6">
    <source>
        <dbReference type="EMBL" id="OIN97952.1"/>
    </source>
</evidence>
<evidence type="ECO:0000256" key="1">
    <source>
        <dbReference type="ARBA" id="ARBA00022553"/>
    </source>
</evidence>
<dbReference type="PANTHER" id="PTHR34139">
    <property type="entry name" value="UPF0331 PROTEIN MJ0127"/>
    <property type="match status" value="1"/>
</dbReference>
<keyword evidence="5" id="KW-0378">Hydrolase</keyword>
<gene>
    <name evidence="6" type="ORF">AUJ66_01920</name>
</gene>
<name>A0A1J4SF88_9BACT</name>
<dbReference type="AlphaFoldDB" id="A0A1J4SF88"/>
<evidence type="ECO:0000256" key="5">
    <source>
        <dbReference type="ARBA" id="ARBA00022801"/>
    </source>
</evidence>